<evidence type="ECO:0000313" key="4">
    <source>
        <dbReference type="EMBL" id="CAF1356936.1"/>
    </source>
</evidence>
<dbReference type="Proteomes" id="UP000682733">
    <property type="component" value="Unassembled WGS sequence"/>
</dbReference>
<evidence type="ECO:0000313" key="7">
    <source>
        <dbReference type="Proteomes" id="UP000663829"/>
    </source>
</evidence>
<dbReference type="EMBL" id="CAJOBA010044677">
    <property type="protein sequence ID" value="CAF4167166.1"/>
    <property type="molecule type" value="Genomic_DNA"/>
</dbReference>
<dbReference type="Proteomes" id="UP000681722">
    <property type="component" value="Unassembled WGS sequence"/>
</dbReference>
<sequence>MSTVRQSMRLAKKRATVNSGDRKQSKLIANQQEKEIEQHSSQRSYSRRRITVKKEKKKEHVDDETIDKSDSIVIINRAPVLTLWSALVAKKLYDIRWENALTIGRRLAGLLAQSKGRSIGIFEPKEPINEETQPRKKRKQNDKTLKVLGINVPIKDTVNGPMAVNYDKLVSTKQAETYISNAFQEQLDNTIQAMEKLIEACSKNGDELQRDAYQLYEEFRPEVATGKKGWGKKGILDLNKIIDLTHRTRK</sequence>
<evidence type="ECO:0000313" key="5">
    <source>
        <dbReference type="EMBL" id="CAF3577489.1"/>
    </source>
</evidence>
<name>A0A813SDP6_9BILA</name>
<reference evidence="3" key="1">
    <citation type="submission" date="2021-02" db="EMBL/GenBank/DDBJ databases">
        <authorList>
            <person name="Nowell W R."/>
        </authorList>
    </citation>
    <scope>NUCLEOTIDE SEQUENCE</scope>
</reference>
<gene>
    <name evidence="3" type="ORF">GPM918_LOCUS3106</name>
    <name evidence="4" type="ORF">OVA965_LOCUS31058</name>
    <name evidence="5" type="ORF">SRO942_LOCUS3106</name>
    <name evidence="6" type="ORF">TMI583_LOCUS31878</name>
</gene>
<feature type="region of interest" description="Disordered" evidence="2">
    <location>
        <begin position="1"/>
        <end position="47"/>
    </location>
</feature>
<evidence type="ECO:0000256" key="1">
    <source>
        <dbReference type="SAM" id="Coils"/>
    </source>
</evidence>
<accession>A0A813SDP6</accession>
<evidence type="ECO:0000256" key="2">
    <source>
        <dbReference type="SAM" id="MobiDB-lite"/>
    </source>
</evidence>
<organism evidence="3 7">
    <name type="scientific">Didymodactylos carnosus</name>
    <dbReference type="NCBI Taxonomy" id="1234261"/>
    <lineage>
        <taxon>Eukaryota</taxon>
        <taxon>Metazoa</taxon>
        <taxon>Spiralia</taxon>
        <taxon>Gnathifera</taxon>
        <taxon>Rotifera</taxon>
        <taxon>Eurotatoria</taxon>
        <taxon>Bdelloidea</taxon>
        <taxon>Philodinida</taxon>
        <taxon>Philodinidae</taxon>
        <taxon>Didymodactylos</taxon>
    </lineage>
</organism>
<dbReference type="AlphaFoldDB" id="A0A813SDP6"/>
<dbReference type="EMBL" id="CAJNOK010023030">
    <property type="protein sequence ID" value="CAF1356936.1"/>
    <property type="molecule type" value="Genomic_DNA"/>
</dbReference>
<dbReference type="OrthoDB" id="514070at2759"/>
<dbReference type="EMBL" id="CAJNOQ010000368">
    <property type="protein sequence ID" value="CAF0793107.1"/>
    <property type="molecule type" value="Genomic_DNA"/>
</dbReference>
<comment type="caution">
    <text evidence="3">The sequence shown here is derived from an EMBL/GenBank/DDBJ whole genome shotgun (WGS) entry which is preliminary data.</text>
</comment>
<keyword evidence="1" id="KW-0175">Coiled coil</keyword>
<feature type="coiled-coil region" evidence="1">
    <location>
        <begin position="184"/>
        <end position="211"/>
    </location>
</feature>
<dbReference type="EMBL" id="CAJOBC010000368">
    <property type="protein sequence ID" value="CAF3577489.1"/>
    <property type="molecule type" value="Genomic_DNA"/>
</dbReference>
<evidence type="ECO:0000313" key="6">
    <source>
        <dbReference type="EMBL" id="CAF4167166.1"/>
    </source>
</evidence>
<protein>
    <submittedName>
        <fullName evidence="3">Uncharacterized protein</fullName>
    </submittedName>
</protein>
<dbReference type="Proteomes" id="UP000663829">
    <property type="component" value="Unassembled WGS sequence"/>
</dbReference>
<keyword evidence="7" id="KW-1185">Reference proteome</keyword>
<evidence type="ECO:0000313" key="3">
    <source>
        <dbReference type="EMBL" id="CAF0793107.1"/>
    </source>
</evidence>
<dbReference type="Proteomes" id="UP000677228">
    <property type="component" value="Unassembled WGS sequence"/>
</dbReference>
<proteinExistence type="predicted"/>